<keyword evidence="1" id="KW-1133">Transmembrane helix</keyword>
<protein>
    <submittedName>
        <fullName evidence="2">Uncharacterized protein</fullName>
    </submittedName>
</protein>
<gene>
    <name evidence="2" type="ORF">SAMN05444487_114101</name>
</gene>
<keyword evidence="3" id="KW-1185">Reference proteome</keyword>
<feature type="transmembrane region" description="Helical" evidence="1">
    <location>
        <begin position="70"/>
        <end position="87"/>
    </location>
</feature>
<evidence type="ECO:0000313" key="3">
    <source>
        <dbReference type="Proteomes" id="UP000198534"/>
    </source>
</evidence>
<feature type="transmembrane region" description="Helical" evidence="1">
    <location>
        <begin position="158"/>
        <end position="176"/>
    </location>
</feature>
<feature type="transmembrane region" description="Helical" evidence="1">
    <location>
        <begin position="99"/>
        <end position="122"/>
    </location>
</feature>
<dbReference type="RefSeq" id="WP_091742002.1">
    <property type="nucleotide sequence ID" value="NZ_FNNQ01000014.1"/>
</dbReference>
<reference evidence="2 3" key="1">
    <citation type="submission" date="2016-10" db="EMBL/GenBank/DDBJ databases">
        <authorList>
            <person name="de Groot N.N."/>
        </authorList>
    </citation>
    <scope>NUCLEOTIDE SEQUENCE [LARGE SCALE GENOMIC DNA]</scope>
    <source>
        <strain evidence="2 3">DSM 45610</strain>
    </source>
</reference>
<dbReference type="Proteomes" id="UP000198534">
    <property type="component" value="Unassembled WGS sequence"/>
</dbReference>
<organism evidence="2 3">
    <name type="scientific">Marininema mesophilum</name>
    <dbReference type="NCBI Taxonomy" id="1048340"/>
    <lineage>
        <taxon>Bacteria</taxon>
        <taxon>Bacillati</taxon>
        <taxon>Bacillota</taxon>
        <taxon>Bacilli</taxon>
        <taxon>Bacillales</taxon>
        <taxon>Thermoactinomycetaceae</taxon>
        <taxon>Marininema</taxon>
    </lineage>
</organism>
<feature type="transmembrane region" description="Helical" evidence="1">
    <location>
        <begin position="188"/>
        <end position="211"/>
    </location>
</feature>
<accession>A0A1H3AYD5</accession>
<sequence length="212" mass="23603">MGNISDKLKAMKQVEYLLFSFFIGIIIGILTILGQGVLPEYWDSLANSGSVWLLPAFFTGSLGSSNLKSIISSILTLLGMVVGYYGYGMLIKHVPYSTAFISLWTVMALIGGAIIGLAGFYWRNDGHPMHKFGSSLIGGVFISEGLTTFIHFNDYSHMMNVGIVQIIFGLVLIYWLEKRDRISCYKALMPILILGITIYELLHSINFLLMIR</sequence>
<evidence type="ECO:0000313" key="2">
    <source>
        <dbReference type="EMBL" id="SDX34421.1"/>
    </source>
</evidence>
<dbReference type="Pfam" id="PF20128">
    <property type="entry name" value="DUF6518"/>
    <property type="match status" value="1"/>
</dbReference>
<feature type="transmembrane region" description="Helical" evidence="1">
    <location>
        <begin position="16"/>
        <end position="38"/>
    </location>
</feature>
<proteinExistence type="predicted"/>
<dbReference type="OrthoDB" id="2601639at2"/>
<keyword evidence="1" id="KW-0472">Membrane</keyword>
<dbReference type="EMBL" id="FNNQ01000014">
    <property type="protein sequence ID" value="SDX34421.1"/>
    <property type="molecule type" value="Genomic_DNA"/>
</dbReference>
<evidence type="ECO:0000256" key="1">
    <source>
        <dbReference type="SAM" id="Phobius"/>
    </source>
</evidence>
<dbReference type="InterPro" id="IPR045393">
    <property type="entry name" value="DUF6518"/>
</dbReference>
<keyword evidence="1" id="KW-0812">Transmembrane</keyword>
<name>A0A1H3AYD5_9BACL</name>
<dbReference type="AlphaFoldDB" id="A0A1H3AYD5"/>